<accession>A0A3T0IIP7</accession>
<evidence type="ECO:0000313" key="2">
    <source>
        <dbReference type="Proteomes" id="UP000290131"/>
    </source>
</evidence>
<sequence>MANQGYSRKALMADKDISIKMTIFNALDQGGINRQQLVKIVAVNHGIQLAMDDEDFKNAQLHYTGACRFVRTTLMRIQKESRS</sequence>
<dbReference type="Proteomes" id="UP000290131">
    <property type="component" value="Segment"/>
</dbReference>
<keyword evidence="2" id="KW-1185">Reference proteome</keyword>
<organism evidence="1">
    <name type="scientific">Vibrio virus vB_VspP_SBP1</name>
    <dbReference type="NCBI Taxonomy" id="2500581"/>
    <lineage>
        <taxon>Viruses</taxon>
        <taxon>Duplodnaviria</taxon>
        <taxon>Heunggongvirae</taxon>
        <taxon>Uroviricota</taxon>
        <taxon>Caudoviricetes</taxon>
        <taxon>Schitoviridae</taxon>
        <taxon>Electravirus</taxon>
        <taxon>Electravirus Sbp1</taxon>
    </lineage>
</organism>
<evidence type="ECO:0000313" key="1">
    <source>
        <dbReference type="EMBL" id="AZU99696.1"/>
    </source>
</evidence>
<gene>
    <name evidence="1" type="ORF">SBP1_gp104</name>
</gene>
<reference evidence="1" key="1">
    <citation type="submission" date="2018-12" db="EMBL/GenBank/DDBJ databases">
        <title>Characterization of a N4-like bacteriophage infecting a coral-derived Vibrio strain.</title>
        <authorList>
            <person name="Huang S."/>
        </authorList>
    </citation>
    <scope>NUCLEOTIDE SEQUENCE [LARGE SCALE GENOMIC DNA]</scope>
</reference>
<protein>
    <submittedName>
        <fullName evidence="1">Uncharacterized protein</fullName>
    </submittedName>
</protein>
<dbReference type="EMBL" id="MK301608">
    <property type="protein sequence ID" value="AZU99696.1"/>
    <property type="molecule type" value="Genomic_DNA"/>
</dbReference>
<proteinExistence type="predicted"/>
<name>A0A3T0IIP7_9CAUD</name>